<dbReference type="SUPFAM" id="SSF46689">
    <property type="entry name" value="Homeodomain-like"/>
    <property type="match status" value="1"/>
</dbReference>
<feature type="DNA-binding region" description="H-T-H motif" evidence="2">
    <location>
        <begin position="36"/>
        <end position="55"/>
    </location>
</feature>
<dbReference type="PROSITE" id="PS50977">
    <property type="entry name" value="HTH_TETR_2"/>
    <property type="match status" value="1"/>
</dbReference>
<dbReference type="RefSeq" id="WP_269880283.1">
    <property type="nucleotide sequence ID" value="NZ_JAQAGZ010000003.1"/>
</dbReference>
<dbReference type="InterPro" id="IPR050624">
    <property type="entry name" value="HTH-type_Tx_Regulator"/>
</dbReference>
<dbReference type="PANTHER" id="PTHR43479">
    <property type="entry name" value="ACREF/ENVCD OPERON REPRESSOR-RELATED"/>
    <property type="match status" value="1"/>
</dbReference>
<name>A0ABT4Q5A3_9BACL</name>
<keyword evidence="3" id="KW-0175">Coiled coil</keyword>
<dbReference type="InterPro" id="IPR039532">
    <property type="entry name" value="TetR_C_Firmicutes"/>
</dbReference>
<comment type="caution">
    <text evidence="5">The sequence shown here is derived from an EMBL/GenBank/DDBJ whole genome shotgun (WGS) entry which is preliminary data.</text>
</comment>
<dbReference type="Gene3D" id="1.10.357.10">
    <property type="entry name" value="Tetracycline Repressor, domain 2"/>
    <property type="match status" value="1"/>
</dbReference>
<protein>
    <submittedName>
        <fullName evidence="5">TetR/AcrR family transcriptional regulator</fullName>
    </submittedName>
</protein>
<keyword evidence="6" id="KW-1185">Reference proteome</keyword>
<dbReference type="Pfam" id="PF14278">
    <property type="entry name" value="TetR_C_8"/>
    <property type="match status" value="1"/>
</dbReference>
<proteinExistence type="predicted"/>
<dbReference type="Pfam" id="PF00440">
    <property type="entry name" value="TetR_N"/>
    <property type="match status" value="1"/>
</dbReference>
<reference evidence="5 6" key="1">
    <citation type="submission" date="2022-12" db="EMBL/GenBank/DDBJ databases">
        <title>Draft genome sequence of Paenibacillus sp. dW9.</title>
        <authorList>
            <person name="Choi E.-W."/>
            <person name="Kim D.-U."/>
        </authorList>
    </citation>
    <scope>NUCLEOTIDE SEQUENCE [LARGE SCALE GENOMIC DNA]</scope>
    <source>
        <strain evidence="6">dW9</strain>
    </source>
</reference>
<dbReference type="PANTHER" id="PTHR43479:SF23">
    <property type="entry name" value="HTH TETR-TYPE DOMAIN-CONTAINING PROTEIN"/>
    <property type="match status" value="1"/>
</dbReference>
<feature type="coiled-coil region" evidence="3">
    <location>
        <begin position="52"/>
        <end position="79"/>
    </location>
</feature>
<evidence type="ECO:0000256" key="3">
    <source>
        <dbReference type="SAM" id="Coils"/>
    </source>
</evidence>
<organism evidence="5 6">
    <name type="scientific">Paenibacillus gyeongsangnamensis</name>
    <dbReference type="NCBI Taxonomy" id="3388067"/>
    <lineage>
        <taxon>Bacteria</taxon>
        <taxon>Bacillati</taxon>
        <taxon>Bacillota</taxon>
        <taxon>Bacilli</taxon>
        <taxon>Bacillales</taxon>
        <taxon>Paenibacillaceae</taxon>
        <taxon>Paenibacillus</taxon>
    </lineage>
</organism>
<dbReference type="Proteomes" id="UP001527882">
    <property type="component" value="Unassembled WGS sequence"/>
</dbReference>
<keyword evidence="1 2" id="KW-0238">DNA-binding</keyword>
<evidence type="ECO:0000313" key="5">
    <source>
        <dbReference type="EMBL" id="MCZ8511885.1"/>
    </source>
</evidence>
<evidence type="ECO:0000256" key="1">
    <source>
        <dbReference type="ARBA" id="ARBA00023125"/>
    </source>
</evidence>
<feature type="domain" description="HTH tetR-type" evidence="4">
    <location>
        <begin position="13"/>
        <end position="73"/>
    </location>
</feature>
<gene>
    <name evidence="5" type="ORF">O9H85_05500</name>
</gene>
<evidence type="ECO:0000313" key="6">
    <source>
        <dbReference type="Proteomes" id="UP001527882"/>
    </source>
</evidence>
<dbReference type="PRINTS" id="PR00455">
    <property type="entry name" value="HTHTETR"/>
</dbReference>
<dbReference type="InterPro" id="IPR009057">
    <property type="entry name" value="Homeodomain-like_sf"/>
</dbReference>
<evidence type="ECO:0000259" key="4">
    <source>
        <dbReference type="PROSITE" id="PS50977"/>
    </source>
</evidence>
<sequence>MSNKDSKPDPRVARTRQWLRDALIQLIHERDYEKITVQDIAERAAVNRATFYLHYRDKLDLLEKSVEEMTEALEASLLETFDNQARTDEPHPTFIRLFEQIAANGVFYRVLLTEKSLPLLSRKLTEVVTAFVGRGLIFMLEESLLAVSREIVLRYTAAAFLGVITWWLENDMPYTPKYMAGQLMRMATVGPYETNPFGQA</sequence>
<dbReference type="InterPro" id="IPR001647">
    <property type="entry name" value="HTH_TetR"/>
</dbReference>
<evidence type="ECO:0000256" key="2">
    <source>
        <dbReference type="PROSITE-ProRule" id="PRU00335"/>
    </source>
</evidence>
<accession>A0ABT4Q5A3</accession>
<dbReference type="EMBL" id="JAQAGZ010000003">
    <property type="protein sequence ID" value="MCZ8511885.1"/>
    <property type="molecule type" value="Genomic_DNA"/>
</dbReference>